<sequence>MNSNHTSMEDNEIDRIGDLPEGILEHILSFLPTKEAVKTSVISKRWRNSWAFSPRIDFSDNEFRSSENFIRFGNMVLLRRETPCLHTFSLSCHDKFFDKCYFNYIRRWINLVMRFKPRVCCIEAVVPHSDFLISAFTCESIEDMSLKIHKPQIDIIPTTVNLPHIKRLCLNGSYLDEEKTTRLFTGCPVLEDLTLKGCCGDFSSIFKLKKLIYLSLIDCRCKGFHPVLPVPTGVDLSCIRRLFITKLHLYEVSSGRLLIGCPLLESLSLENCSGKFSCIFRDKPKCLSLWGCNTSRGQVQWYIDKALVKLNSSGDTEVLIVCTLQPSEIKLIWEPTIGTELDFHKNFNPSVIFSGAECLKLCFPNAKVDLKKEFQKSGLKGAFKKLKSLSLVLADWCLHHVLKDPVTWFLQKSPNIEELTLYNPKRKILLSKKGNPNLVDLDLETSYYDFISMVLSGMKNLKQVEIKLCKNVFAVDSFKETLLRNMKCFVNAKVVISKF</sequence>
<gene>
    <name evidence="2" type="ORF">LUZ62_084607</name>
</gene>
<reference evidence="2" key="1">
    <citation type="submission" date="2022-08" db="EMBL/GenBank/DDBJ databases">
        <authorList>
            <person name="Marques A."/>
        </authorList>
    </citation>
    <scope>NUCLEOTIDE SEQUENCE</scope>
    <source>
        <strain evidence="2">RhyPub2mFocal</strain>
        <tissue evidence="2">Leaves</tissue>
    </source>
</reference>
<dbReference type="InterPro" id="IPR053197">
    <property type="entry name" value="F-box_SCFL_complex_component"/>
</dbReference>
<keyword evidence="3" id="KW-1185">Reference proteome</keyword>
<dbReference type="InterPro" id="IPR053781">
    <property type="entry name" value="F-box_AtFBL13-like"/>
</dbReference>
<dbReference type="SMART" id="SM00256">
    <property type="entry name" value="FBOX"/>
    <property type="match status" value="1"/>
</dbReference>
<dbReference type="Proteomes" id="UP001140206">
    <property type="component" value="Chromosome 5"/>
</dbReference>
<accession>A0AAV8C412</accession>
<dbReference type="Gene3D" id="3.80.10.10">
    <property type="entry name" value="Ribonuclease Inhibitor"/>
    <property type="match status" value="1"/>
</dbReference>
<name>A0AAV8C412_9POAL</name>
<comment type="caution">
    <text evidence="2">The sequence shown here is derived from an EMBL/GenBank/DDBJ whole genome shotgun (WGS) entry which is preliminary data.</text>
</comment>
<dbReference type="AlphaFoldDB" id="A0AAV8C412"/>
<feature type="domain" description="F-box" evidence="1">
    <location>
        <begin position="13"/>
        <end position="48"/>
    </location>
</feature>
<dbReference type="InterPro" id="IPR032675">
    <property type="entry name" value="LRR_dom_sf"/>
</dbReference>
<dbReference type="InterPro" id="IPR001810">
    <property type="entry name" value="F-box_dom"/>
</dbReference>
<dbReference type="EMBL" id="JAMFTS010000005">
    <property type="protein sequence ID" value="KAJ4750202.1"/>
    <property type="molecule type" value="Genomic_DNA"/>
</dbReference>
<proteinExistence type="predicted"/>
<dbReference type="CDD" id="cd22160">
    <property type="entry name" value="F-box_AtFBL13-like"/>
    <property type="match status" value="1"/>
</dbReference>
<evidence type="ECO:0000313" key="2">
    <source>
        <dbReference type="EMBL" id="KAJ4750202.1"/>
    </source>
</evidence>
<dbReference type="PANTHER" id="PTHR34223">
    <property type="entry name" value="OS11G0201299 PROTEIN"/>
    <property type="match status" value="1"/>
</dbReference>
<dbReference type="Gene3D" id="1.20.1280.50">
    <property type="match status" value="1"/>
</dbReference>
<dbReference type="Pfam" id="PF00646">
    <property type="entry name" value="F-box"/>
    <property type="match status" value="1"/>
</dbReference>
<dbReference type="SUPFAM" id="SSF81383">
    <property type="entry name" value="F-box domain"/>
    <property type="match status" value="1"/>
</dbReference>
<dbReference type="PROSITE" id="PS50181">
    <property type="entry name" value="FBOX"/>
    <property type="match status" value="1"/>
</dbReference>
<dbReference type="InterPro" id="IPR036047">
    <property type="entry name" value="F-box-like_dom_sf"/>
</dbReference>
<protein>
    <submittedName>
        <fullName evidence="2">F-box/RNI-like/FBD-like domains-containing protein</fullName>
    </submittedName>
</protein>
<evidence type="ECO:0000259" key="1">
    <source>
        <dbReference type="PROSITE" id="PS50181"/>
    </source>
</evidence>
<dbReference type="Pfam" id="PF24758">
    <property type="entry name" value="LRR_At5g56370"/>
    <property type="match status" value="1"/>
</dbReference>
<evidence type="ECO:0000313" key="3">
    <source>
        <dbReference type="Proteomes" id="UP001140206"/>
    </source>
</evidence>
<dbReference type="SUPFAM" id="SSF52047">
    <property type="entry name" value="RNI-like"/>
    <property type="match status" value="1"/>
</dbReference>
<dbReference type="InterPro" id="IPR055411">
    <property type="entry name" value="LRR_FXL15/At3g58940/PEG3-like"/>
</dbReference>
<dbReference type="PANTHER" id="PTHR34223:SF51">
    <property type="entry name" value="OS06G0556300 PROTEIN"/>
    <property type="match status" value="1"/>
</dbReference>
<organism evidence="2 3">
    <name type="scientific">Rhynchospora pubera</name>
    <dbReference type="NCBI Taxonomy" id="906938"/>
    <lineage>
        <taxon>Eukaryota</taxon>
        <taxon>Viridiplantae</taxon>
        <taxon>Streptophyta</taxon>
        <taxon>Embryophyta</taxon>
        <taxon>Tracheophyta</taxon>
        <taxon>Spermatophyta</taxon>
        <taxon>Magnoliopsida</taxon>
        <taxon>Liliopsida</taxon>
        <taxon>Poales</taxon>
        <taxon>Cyperaceae</taxon>
        <taxon>Cyperoideae</taxon>
        <taxon>Rhynchosporeae</taxon>
        <taxon>Rhynchospora</taxon>
    </lineage>
</organism>